<feature type="region of interest" description="Disordered" evidence="2">
    <location>
        <begin position="167"/>
        <end position="215"/>
    </location>
</feature>
<dbReference type="AlphaFoldDB" id="A0A843VCA1"/>
<feature type="compositionally biased region" description="Low complexity" evidence="2">
    <location>
        <begin position="1"/>
        <end position="11"/>
    </location>
</feature>
<dbReference type="OrthoDB" id="1915958at2759"/>
<dbReference type="GO" id="GO:0008270">
    <property type="term" value="F:zinc ion binding"/>
    <property type="evidence" value="ECO:0007669"/>
    <property type="project" value="UniProtKB-KW"/>
</dbReference>
<evidence type="ECO:0000256" key="2">
    <source>
        <dbReference type="SAM" id="MobiDB-lite"/>
    </source>
</evidence>
<evidence type="ECO:0000313" key="4">
    <source>
        <dbReference type="EMBL" id="MQL93565.1"/>
    </source>
</evidence>
<dbReference type="EMBL" id="NMUH01001575">
    <property type="protein sequence ID" value="MQL93565.1"/>
    <property type="molecule type" value="Genomic_DNA"/>
</dbReference>
<gene>
    <name evidence="4" type="ORF">Taro_026211</name>
</gene>
<sequence>METQSSSSFPVPSLPSPPSPPVSLDLSLSLLHCANARDVRLFPCLFCDKKFLKSQALGGHQNAHKKQRTMGYGAHQGPGETSQIPGEAALCEAPGPSPFPIVAHAERSRSPAALSGDVVREGFGSSGSTPRFEAVSFGGVVDASPEAQFDGKMVDLLNWQRAALRYPTPQGSGHPRPPANSAVMPNTGMELGGDPCREDAAVASQPAAGASPAGDDAVELDLALRL</sequence>
<feature type="domain" description="C2H2-type" evidence="3">
    <location>
        <begin position="42"/>
        <end position="69"/>
    </location>
</feature>
<evidence type="ECO:0000313" key="5">
    <source>
        <dbReference type="Proteomes" id="UP000652761"/>
    </source>
</evidence>
<protein>
    <recommendedName>
        <fullName evidence="3">C2H2-type domain-containing protein</fullName>
    </recommendedName>
</protein>
<name>A0A843VCA1_COLES</name>
<dbReference type="PROSITE" id="PS50157">
    <property type="entry name" value="ZINC_FINGER_C2H2_2"/>
    <property type="match status" value="1"/>
</dbReference>
<feature type="compositionally biased region" description="Low complexity" evidence="2">
    <location>
        <begin position="201"/>
        <end position="215"/>
    </location>
</feature>
<dbReference type="InterPro" id="IPR036236">
    <property type="entry name" value="Znf_C2H2_sf"/>
</dbReference>
<keyword evidence="1" id="KW-0479">Metal-binding</keyword>
<feature type="region of interest" description="Disordered" evidence="2">
    <location>
        <begin position="1"/>
        <end position="20"/>
    </location>
</feature>
<proteinExistence type="predicted"/>
<dbReference type="InterPro" id="IPR013087">
    <property type="entry name" value="Znf_C2H2_type"/>
</dbReference>
<dbReference type="PANTHER" id="PTHR45730:SF108">
    <property type="entry name" value="PROTEIN LATE FLOWERING"/>
    <property type="match status" value="1"/>
</dbReference>
<evidence type="ECO:0000259" key="3">
    <source>
        <dbReference type="PROSITE" id="PS50157"/>
    </source>
</evidence>
<keyword evidence="1" id="KW-0862">Zinc</keyword>
<dbReference type="PROSITE" id="PS00028">
    <property type="entry name" value="ZINC_FINGER_C2H2_1"/>
    <property type="match status" value="1"/>
</dbReference>
<reference evidence="4" key="1">
    <citation type="submission" date="2017-07" db="EMBL/GenBank/DDBJ databases">
        <title>Taro Niue Genome Assembly and Annotation.</title>
        <authorList>
            <person name="Atibalentja N."/>
            <person name="Keating K."/>
            <person name="Fields C.J."/>
        </authorList>
    </citation>
    <scope>NUCLEOTIDE SEQUENCE</scope>
    <source>
        <strain evidence="4">Niue_2</strain>
        <tissue evidence="4">Leaf</tissue>
    </source>
</reference>
<dbReference type="Proteomes" id="UP000652761">
    <property type="component" value="Unassembled WGS sequence"/>
</dbReference>
<organism evidence="4 5">
    <name type="scientific">Colocasia esculenta</name>
    <name type="common">Wild taro</name>
    <name type="synonym">Arum esculentum</name>
    <dbReference type="NCBI Taxonomy" id="4460"/>
    <lineage>
        <taxon>Eukaryota</taxon>
        <taxon>Viridiplantae</taxon>
        <taxon>Streptophyta</taxon>
        <taxon>Embryophyta</taxon>
        <taxon>Tracheophyta</taxon>
        <taxon>Spermatophyta</taxon>
        <taxon>Magnoliopsida</taxon>
        <taxon>Liliopsida</taxon>
        <taxon>Araceae</taxon>
        <taxon>Aroideae</taxon>
        <taxon>Colocasieae</taxon>
        <taxon>Colocasia</taxon>
    </lineage>
</organism>
<accession>A0A843VCA1</accession>
<comment type="caution">
    <text evidence="4">The sequence shown here is derived from an EMBL/GenBank/DDBJ whole genome shotgun (WGS) entry which is preliminary data.</text>
</comment>
<keyword evidence="5" id="KW-1185">Reference proteome</keyword>
<dbReference type="SUPFAM" id="SSF57667">
    <property type="entry name" value="beta-beta-alpha zinc fingers"/>
    <property type="match status" value="1"/>
</dbReference>
<evidence type="ECO:0000256" key="1">
    <source>
        <dbReference type="PROSITE-ProRule" id="PRU00042"/>
    </source>
</evidence>
<dbReference type="GO" id="GO:0003700">
    <property type="term" value="F:DNA-binding transcription factor activity"/>
    <property type="evidence" value="ECO:0007669"/>
    <property type="project" value="InterPro"/>
</dbReference>
<dbReference type="PANTHER" id="PTHR45730">
    <property type="entry name" value="ZINC FINGER PROTEIN JAGGED"/>
    <property type="match status" value="1"/>
</dbReference>
<dbReference type="InterPro" id="IPR045320">
    <property type="entry name" value="JAGGED/SL1-like"/>
</dbReference>
<keyword evidence="1" id="KW-0863">Zinc-finger</keyword>